<evidence type="ECO:0000256" key="1">
    <source>
        <dbReference type="SAM" id="MobiDB-lite"/>
    </source>
</evidence>
<protein>
    <submittedName>
        <fullName evidence="2">Uncharacterized protein</fullName>
    </submittedName>
</protein>
<proteinExistence type="predicted"/>
<comment type="caution">
    <text evidence="2">The sequence shown here is derived from an EMBL/GenBank/DDBJ whole genome shotgun (WGS) entry which is preliminary data.</text>
</comment>
<dbReference type="EMBL" id="BMNK01000017">
    <property type="protein sequence ID" value="GGP14896.1"/>
    <property type="molecule type" value="Genomic_DNA"/>
</dbReference>
<keyword evidence="3" id="KW-1185">Reference proteome</keyword>
<feature type="region of interest" description="Disordered" evidence="1">
    <location>
        <begin position="15"/>
        <end position="55"/>
    </location>
</feature>
<evidence type="ECO:0000313" key="2">
    <source>
        <dbReference type="EMBL" id="GGP14896.1"/>
    </source>
</evidence>
<name>A0A918E9U9_9ACTN</name>
<dbReference type="Proteomes" id="UP000660745">
    <property type="component" value="Unassembled WGS sequence"/>
</dbReference>
<evidence type="ECO:0000313" key="3">
    <source>
        <dbReference type="Proteomes" id="UP000660745"/>
    </source>
</evidence>
<feature type="compositionally biased region" description="Basic and acidic residues" evidence="1">
    <location>
        <begin position="25"/>
        <end position="37"/>
    </location>
</feature>
<reference evidence="2" key="1">
    <citation type="journal article" date="2014" name="Int. J. Syst. Evol. Microbiol.">
        <title>Complete genome sequence of Corynebacterium casei LMG S-19264T (=DSM 44701T), isolated from a smear-ripened cheese.</title>
        <authorList>
            <consortium name="US DOE Joint Genome Institute (JGI-PGF)"/>
            <person name="Walter F."/>
            <person name="Albersmeier A."/>
            <person name="Kalinowski J."/>
            <person name="Ruckert C."/>
        </authorList>
    </citation>
    <scope>NUCLEOTIDE SEQUENCE</scope>
    <source>
        <strain evidence="2">CGMCC 4.7430</strain>
    </source>
</reference>
<reference evidence="2" key="2">
    <citation type="submission" date="2020-09" db="EMBL/GenBank/DDBJ databases">
        <authorList>
            <person name="Sun Q."/>
            <person name="Zhou Y."/>
        </authorList>
    </citation>
    <scope>NUCLEOTIDE SEQUENCE</scope>
    <source>
        <strain evidence="2">CGMCC 4.7430</strain>
    </source>
</reference>
<accession>A0A918E9U9</accession>
<dbReference type="AlphaFoldDB" id="A0A918E9U9"/>
<sequence>MHQDMSALYAWEVESSGGCGSTGITDERDIASKRLETAMDAMPDGPAEGSSGMSG</sequence>
<organism evidence="2 3">
    <name type="scientific">Nonomuraea glycinis</name>
    <dbReference type="NCBI Taxonomy" id="2047744"/>
    <lineage>
        <taxon>Bacteria</taxon>
        <taxon>Bacillati</taxon>
        <taxon>Actinomycetota</taxon>
        <taxon>Actinomycetes</taxon>
        <taxon>Streptosporangiales</taxon>
        <taxon>Streptosporangiaceae</taxon>
        <taxon>Nonomuraea</taxon>
    </lineage>
</organism>
<gene>
    <name evidence="2" type="ORF">GCM10012278_72480</name>
</gene>